<comment type="similarity">
    <text evidence="1">Belongs to the metallo-beta-lactamase superfamily.</text>
</comment>
<dbReference type="InterPro" id="IPR001279">
    <property type="entry name" value="Metallo-B-lactamas"/>
</dbReference>
<dbReference type="GO" id="GO:0046872">
    <property type="term" value="F:metal ion binding"/>
    <property type="evidence" value="ECO:0007669"/>
    <property type="project" value="UniProtKB-KW"/>
</dbReference>
<keyword evidence="3 6" id="KW-0378">Hydrolase</keyword>
<dbReference type="Pfam" id="PF00753">
    <property type="entry name" value="Lactamase_B"/>
    <property type="match status" value="1"/>
</dbReference>
<dbReference type="InterPro" id="IPR051013">
    <property type="entry name" value="MBL_superfamily_lactonases"/>
</dbReference>
<dbReference type="SUPFAM" id="SSF56281">
    <property type="entry name" value="Metallo-hydrolase/oxidoreductase"/>
    <property type="match status" value="1"/>
</dbReference>
<dbReference type="PANTHER" id="PTHR42978:SF6">
    <property type="entry name" value="QUORUM-QUENCHING LACTONASE YTNP-RELATED"/>
    <property type="match status" value="1"/>
</dbReference>
<sequence length="265" mass="28268">MQAGPWRITALLDASGPFFLPAGAAFSGATDDDWARAARIDPEAFGPDDTWNLAFRCFAIHLPRGGYALVDAGIGPADSPASSWAPVPGHLLERLAQAGIDRRDVRLVVLTHLHEDHFGWSVSPGGVPNFPNARYVIQRTEIDALGGDSVVHTAVIDPLLATGQLNTVDGRVCVAGHRGDGVSVLPTPGHTPGHQSVVVRGHGRQVVITGDVLVHAVQLADPGVAYRFEADQDTARRTRRAMLDEAGCRPTWLATAHLNTPFLRA</sequence>
<evidence type="ECO:0000256" key="4">
    <source>
        <dbReference type="ARBA" id="ARBA00022833"/>
    </source>
</evidence>
<evidence type="ECO:0000256" key="2">
    <source>
        <dbReference type="ARBA" id="ARBA00022723"/>
    </source>
</evidence>
<dbReference type="PANTHER" id="PTHR42978">
    <property type="entry name" value="QUORUM-QUENCHING LACTONASE YTNP-RELATED-RELATED"/>
    <property type="match status" value="1"/>
</dbReference>
<dbReference type="AlphaFoldDB" id="A0A2V4B2N8"/>
<name>A0A2V4B2N8_9PSEU</name>
<evidence type="ECO:0000313" key="6">
    <source>
        <dbReference type="EMBL" id="PXY28406.1"/>
    </source>
</evidence>
<gene>
    <name evidence="6" type="ORF">BAY60_14890</name>
</gene>
<feature type="domain" description="Metallo-beta-lactamase" evidence="5">
    <location>
        <begin position="56"/>
        <end position="257"/>
    </location>
</feature>
<evidence type="ECO:0000313" key="7">
    <source>
        <dbReference type="Proteomes" id="UP000249915"/>
    </source>
</evidence>
<protein>
    <submittedName>
        <fullName evidence="6">MBL fold metallo-hydrolase</fullName>
    </submittedName>
</protein>
<dbReference type="EMBL" id="MASW01000002">
    <property type="protein sequence ID" value="PXY28406.1"/>
    <property type="molecule type" value="Genomic_DNA"/>
</dbReference>
<comment type="caution">
    <text evidence="6">The sequence shown here is derived from an EMBL/GenBank/DDBJ whole genome shotgun (WGS) entry which is preliminary data.</text>
</comment>
<keyword evidence="7" id="KW-1185">Reference proteome</keyword>
<dbReference type="Gene3D" id="3.60.15.10">
    <property type="entry name" value="Ribonuclease Z/Hydroxyacylglutathione hydrolase-like"/>
    <property type="match status" value="1"/>
</dbReference>
<keyword evidence="4" id="KW-0862">Zinc</keyword>
<reference evidence="6 7" key="1">
    <citation type="submission" date="2016-07" db="EMBL/GenBank/DDBJ databases">
        <title>Draft genome sequence of Prauserella muralis DSM 45305, isolated from a mould-covered wall in an indoor environment.</title>
        <authorList>
            <person name="Ruckert C."/>
            <person name="Albersmeier A."/>
            <person name="Jiang C.-L."/>
            <person name="Jiang Y."/>
            <person name="Kalinowski J."/>
            <person name="Schneider O."/>
            <person name="Winkler A."/>
            <person name="Zotchev S.B."/>
        </authorList>
    </citation>
    <scope>NUCLEOTIDE SEQUENCE [LARGE SCALE GENOMIC DNA]</scope>
    <source>
        <strain evidence="6 7">DSM 45305</strain>
    </source>
</reference>
<evidence type="ECO:0000256" key="3">
    <source>
        <dbReference type="ARBA" id="ARBA00022801"/>
    </source>
</evidence>
<organism evidence="6 7">
    <name type="scientific">Prauserella muralis</name>
    <dbReference type="NCBI Taxonomy" id="588067"/>
    <lineage>
        <taxon>Bacteria</taxon>
        <taxon>Bacillati</taxon>
        <taxon>Actinomycetota</taxon>
        <taxon>Actinomycetes</taxon>
        <taxon>Pseudonocardiales</taxon>
        <taxon>Pseudonocardiaceae</taxon>
        <taxon>Prauserella</taxon>
    </lineage>
</organism>
<evidence type="ECO:0000259" key="5">
    <source>
        <dbReference type="SMART" id="SM00849"/>
    </source>
</evidence>
<dbReference type="GO" id="GO:0016787">
    <property type="term" value="F:hydrolase activity"/>
    <property type="evidence" value="ECO:0007669"/>
    <property type="project" value="UniProtKB-KW"/>
</dbReference>
<keyword evidence="2" id="KW-0479">Metal-binding</keyword>
<dbReference type="InterPro" id="IPR036866">
    <property type="entry name" value="RibonucZ/Hydroxyglut_hydro"/>
</dbReference>
<proteinExistence type="inferred from homology"/>
<accession>A0A2V4B2N8</accession>
<evidence type="ECO:0000256" key="1">
    <source>
        <dbReference type="ARBA" id="ARBA00007749"/>
    </source>
</evidence>
<dbReference type="Proteomes" id="UP000249915">
    <property type="component" value="Unassembled WGS sequence"/>
</dbReference>
<dbReference type="SMART" id="SM00849">
    <property type="entry name" value="Lactamase_B"/>
    <property type="match status" value="1"/>
</dbReference>